<dbReference type="PANTHER" id="PTHR46411">
    <property type="entry name" value="FAMILY ATPASE, PUTATIVE-RELATED"/>
    <property type="match status" value="1"/>
</dbReference>
<gene>
    <name evidence="4" type="ORF">B0T16DRAFT_434259</name>
</gene>
<evidence type="ECO:0008006" key="6">
    <source>
        <dbReference type="Google" id="ProtNLM"/>
    </source>
</evidence>
<feature type="compositionally biased region" description="Polar residues" evidence="1">
    <location>
        <begin position="52"/>
        <end position="73"/>
    </location>
</feature>
<keyword evidence="5" id="KW-1185">Reference proteome</keyword>
<dbReference type="EMBL" id="JAULSV010000001">
    <property type="protein sequence ID" value="KAK0657860.1"/>
    <property type="molecule type" value="Genomic_DNA"/>
</dbReference>
<feature type="region of interest" description="Disordered" evidence="1">
    <location>
        <begin position="157"/>
        <end position="182"/>
    </location>
</feature>
<evidence type="ECO:0000313" key="4">
    <source>
        <dbReference type="EMBL" id="KAK0657860.1"/>
    </source>
</evidence>
<feature type="compositionally biased region" description="Polar residues" evidence="1">
    <location>
        <begin position="33"/>
        <end position="45"/>
    </location>
</feature>
<dbReference type="PANTHER" id="PTHR46411:SF2">
    <property type="entry name" value="AAA+ ATPASE DOMAIN-CONTAINING PROTEIN"/>
    <property type="match status" value="1"/>
</dbReference>
<dbReference type="Proteomes" id="UP001174936">
    <property type="component" value="Unassembled WGS sequence"/>
</dbReference>
<protein>
    <recommendedName>
        <fullName evidence="6">AAA+ ATPase domain-containing protein</fullName>
    </recommendedName>
</protein>
<dbReference type="Pfam" id="PF00004">
    <property type="entry name" value="AAA"/>
    <property type="match status" value="1"/>
</dbReference>
<dbReference type="Gene3D" id="3.40.50.300">
    <property type="entry name" value="P-loop containing nucleotide triphosphate hydrolases"/>
    <property type="match status" value="1"/>
</dbReference>
<evidence type="ECO:0000259" key="3">
    <source>
        <dbReference type="Pfam" id="PF22942"/>
    </source>
</evidence>
<evidence type="ECO:0000313" key="5">
    <source>
        <dbReference type="Proteomes" id="UP001174936"/>
    </source>
</evidence>
<dbReference type="InterPro" id="IPR054289">
    <property type="entry name" value="DUF7025"/>
</dbReference>
<evidence type="ECO:0000256" key="1">
    <source>
        <dbReference type="SAM" id="MobiDB-lite"/>
    </source>
</evidence>
<comment type="caution">
    <text evidence="4">The sequence shown here is derived from an EMBL/GenBank/DDBJ whole genome shotgun (WGS) entry which is preliminary data.</text>
</comment>
<dbReference type="Pfam" id="PF22942">
    <property type="entry name" value="DUF7025"/>
    <property type="match status" value="1"/>
</dbReference>
<proteinExistence type="predicted"/>
<feature type="compositionally biased region" description="Basic and acidic residues" evidence="1">
    <location>
        <begin position="17"/>
        <end position="32"/>
    </location>
</feature>
<dbReference type="GO" id="GO:0005524">
    <property type="term" value="F:ATP binding"/>
    <property type="evidence" value="ECO:0007669"/>
    <property type="project" value="InterPro"/>
</dbReference>
<evidence type="ECO:0000259" key="2">
    <source>
        <dbReference type="Pfam" id="PF00004"/>
    </source>
</evidence>
<sequence>MAKTNDLAEPVDNNDSALHKPESHDEPAEKSETTNPPQKTENNDSPPEKIESSVSNADAASTVTDPSSSNDTDQSMKCEIKYLDQKTDREGNKFFTEREKVENPEQKKWWTQYAFCQVRTMTSSSPEPVYTTTLYVNAEPLKQLFRDAVSKYAFRENEGASDNSKDEGIGGAPACEGTNEAKKHRTPSLELLLSMIQRRFETEIDAYNTFLTSRRKMIDFKNLWILFSPGTIVRVKDGNRHHACRVRRCTEARKRAETDGWVKVFEEYPEPMELSDLDIAPLNLLEDADDMRGRKFESLVGQHYLRYEGIGRKRDWGSREVRYRHFSVQGHVMIDTKTFFRFSVNDAFTVKSGLVGTKSKLSAEDAPLTNPRVRGYCFCNSAFLELLIDDLQPVEWDPHCFEALVLDSTIKKTVQALGKGRGLVCVLHGPPGVGKTLTAECDVKRALFTVSSGDLGKSTVLLIDEADVFLEQRENNNLQRNAMVSVFLRLLEYYPGIMFPTNRVRTFDDAFKSRIHISIRYTNLTRDAREKIWRNLCERVPGGVDITDRGYRKLAGIDLNGGQIKNTIKAAESLAAFDHVRIDLKQLQDVANIQTTFEKDMSNPSGVDYTAKGERKHDGPGLMFT</sequence>
<feature type="compositionally biased region" description="Basic and acidic residues" evidence="1">
    <location>
        <begin position="157"/>
        <end position="168"/>
    </location>
</feature>
<organism evidence="4 5">
    <name type="scientific">Cercophora newfieldiana</name>
    <dbReference type="NCBI Taxonomy" id="92897"/>
    <lineage>
        <taxon>Eukaryota</taxon>
        <taxon>Fungi</taxon>
        <taxon>Dikarya</taxon>
        <taxon>Ascomycota</taxon>
        <taxon>Pezizomycotina</taxon>
        <taxon>Sordariomycetes</taxon>
        <taxon>Sordariomycetidae</taxon>
        <taxon>Sordariales</taxon>
        <taxon>Lasiosphaeriaceae</taxon>
        <taxon>Cercophora</taxon>
    </lineage>
</organism>
<dbReference type="InterPro" id="IPR003959">
    <property type="entry name" value="ATPase_AAA_core"/>
</dbReference>
<dbReference type="GO" id="GO:0016887">
    <property type="term" value="F:ATP hydrolysis activity"/>
    <property type="evidence" value="ECO:0007669"/>
    <property type="project" value="InterPro"/>
</dbReference>
<name>A0AA40CZZ2_9PEZI</name>
<feature type="domain" description="ATPase AAA-type core" evidence="2">
    <location>
        <begin position="426"/>
        <end position="520"/>
    </location>
</feature>
<dbReference type="InterPro" id="IPR027417">
    <property type="entry name" value="P-loop_NTPase"/>
</dbReference>
<feature type="region of interest" description="Disordered" evidence="1">
    <location>
        <begin position="604"/>
        <end position="625"/>
    </location>
</feature>
<dbReference type="AlphaFoldDB" id="A0AA40CZZ2"/>
<feature type="domain" description="DUF7025" evidence="3">
    <location>
        <begin position="214"/>
        <end position="256"/>
    </location>
</feature>
<accession>A0AA40CZZ2</accession>
<dbReference type="SUPFAM" id="SSF52540">
    <property type="entry name" value="P-loop containing nucleoside triphosphate hydrolases"/>
    <property type="match status" value="1"/>
</dbReference>
<reference evidence="4" key="1">
    <citation type="submission" date="2023-06" db="EMBL/GenBank/DDBJ databases">
        <title>Genome-scale phylogeny and comparative genomics of the fungal order Sordariales.</title>
        <authorList>
            <consortium name="Lawrence Berkeley National Laboratory"/>
            <person name="Hensen N."/>
            <person name="Bonometti L."/>
            <person name="Westerberg I."/>
            <person name="Brannstrom I.O."/>
            <person name="Guillou S."/>
            <person name="Cros-Aarteil S."/>
            <person name="Calhoun S."/>
            <person name="Haridas S."/>
            <person name="Kuo A."/>
            <person name="Mondo S."/>
            <person name="Pangilinan J."/>
            <person name="Riley R."/>
            <person name="Labutti K."/>
            <person name="Andreopoulos B."/>
            <person name="Lipzen A."/>
            <person name="Chen C."/>
            <person name="Yanf M."/>
            <person name="Daum C."/>
            <person name="Ng V."/>
            <person name="Clum A."/>
            <person name="Steindorff A."/>
            <person name="Ohm R."/>
            <person name="Martin F."/>
            <person name="Silar P."/>
            <person name="Natvig D."/>
            <person name="Lalanne C."/>
            <person name="Gautier V."/>
            <person name="Ament-Velasquez S.L."/>
            <person name="Kruys A."/>
            <person name="Hutchinson M.I."/>
            <person name="Powell A.J."/>
            <person name="Barry K."/>
            <person name="Miller A.N."/>
            <person name="Grigoriev I.V."/>
            <person name="Debuchy R."/>
            <person name="Gladieux P."/>
            <person name="Thoren M.H."/>
            <person name="Johannesson H."/>
        </authorList>
    </citation>
    <scope>NUCLEOTIDE SEQUENCE</scope>
    <source>
        <strain evidence="4">SMH2532-1</strain>
    </source>
</reference>
<feature type="region of interest" description="Disordered" evidence="1">
    <location>
        <begin position="1"/>
        <end position="76"/>
    </location>
</feature>